<evidence type="ECO:0000313" key="6">
    <source>
        <dbReference type="Proteomes" id="UP000030645"/>
    </source>
</evidence>
<dbReference type="NCBIfam" id="TIGR00756">
    <property type="entry name" value="PPR"/>
    <property type="match status" value="13"/>
</dbReference>
<dbReference type="PANTHER" id="PTHR47941">
    <property type="entry name" value="PENTATRICOPEPTIDE REPEAT-CONTAINING PROTEIN 3, MITOCHONDRIAL"/>
    <property type="match status" value="1"/>
</dbReference>
<feature type="repeat" description="PPR" evidence="3">
    <location>
        <begin position="442"/>
        <end position="476"/>
    </location>
</feature>
<dbReference type="eggNOG" id="KOG4197">
    <property type="taxonomic scope" value="Eukaryota"/>
</dbReference>
<organism evidence="5 6">
    <name type="scientific">Morus notabilis</name>
    <dbReference type="NCBI Taxonomy" id="981085"/>
    <lineage>
        <taxon>Eukaryota</taxon>
        <taxon>Viridiplantae</taxon>
        <taxon>Streptophyta</taxon>
        <taxon>Embryophyta</taxon>
        <taxon>Tracheophyta</taxon>
        <taxon>Spermatophyta</taxon>
        <taxon>Magnoliopsida</taxon>
        <taxon>eudicotyledons</taxon>
        <taxon>Gunneridae</taxon>
        <taxon>Pentapetalae</taxon>
        <taxon>rosids</taxon>
        <taxon>fabids</taxon>
        <taxon>Rosales</taxon>
        <taxon>Moraceae</taxon>
        <taxon>Moreae</taxon>
        <taxon>Morus</taxon>
    </lineage>
</organism>
<dbReference type="PROSITE" id="PS51375">
    <property type="entry name" value="PPR"/>
    <property type="match status" value="13"/>
</dbReference>
<dbReference type="Gene3D" id="1.25.40.10">
    <property type="entry name" value="Tetratricopeptide repeat domain"/>
    <property type="match status" value="7"/>
</dbReference>
<feature type="repeat" description="PPR" evidence="3">
    <location>
        <begin position="477"/>
        <end position="511"/>
    </location>
</feature>
<keyword evidence="6" id="KW-1185">Reference proteome</keyword>
<gene>
    <name evidence="5" type="ORF">L484_025800</name>
</gene>
<dbReference type="Pfam" id="PF12854">
    <property type="entry name" value="PPR_1"/>
    <property type="match status" value="1"/>
</dbReference>
<dbReference type="SUPFAM" id="SSF81901">
    <property type="entry name" value="HCP-like"/>
    <property type="match status" value="1"/>
</dbReference>
<feature type="compositionally biased region" description="Low complexity" evidence="4">
    <location>
        <begin position="11"/>
        <end position="21"/>
    </location>
</feature>
<keyword evidence="2" id="KW-0677">Repeat</keyword>
<dbReference type="STRING" id="981085.W9R448"/>
<feature type="repeat" description="PPR" evidence="3">
    <location>
        <begin position="582"/>
        <end position="616"/>
    </location>
</feature>
<feature type="repeat" description="PPR" evidence="3">
    <location>
        <begin position="233"/>
        <end position="267"/>
    </location>
</feature>
<feature type="repeat" description="PPR" evidence="3">
    <location>
        <begin position="701"/>
        <end position="735"/>
    </location>
</feature>
<evidence type="ECO:0000256" key="4">
    <source>
        <dbReference type="SAM" id="MobiDB-lite"/>
    </source>
</evidence>
<dbReference type="Proteomes" id="UP000030645">
    <property type="component" value="Unassembled WGS sequence"/>
</dbReference>
<dbReference type="Pfam" id="PF13041">
    <property type="entry name" value="PPR_2"/>
    <property type="match status" value="5"/>
</dbReference>
<proteinExistence type="inferred from homology"/>
<feature type="repeat" description="PPR" evidence="3">
    <location>
        <begin position="198"/>
        <end position="232"/>
    </location>
</feature>
<comment type="similarity">
    <text evidence="1">Belongs to the PPR family. P subfamily.</text>
</comment>
<evidence type="ECO:0000313" key="5">
    <source>
        <dbReference type="EMBL" id="EXB67318.1"/>
    </source>
</evidence>
<protein>
    <recommendedName>
        <fullName evidence="7">Pentacotripeptide-repeat region of PRORP domain-containing protein</fullName>
    </recommendedName>
</protein>
<dbReference type="Pfam" id="PF01535">
    <property type="entry name" value="PPR"/>
    <property type="match status" value="4"/>
</dbReference>
<feature type="repeat" description="PPR" evidence="3">
    <location>
        <begin position="407"/>
        <end position="441"/>
    </location>
</feature>
<feature type="repeat" description="PPR" evidence="3">
    <location>
        <begin position="617"/>
        <end position="651"/>
    </location>
</feature>
<dbReference type="OrthoDB" id="185373at2759"/>
<dbReference type="EMBL" id="KE344562">
    <property type="protein sequence ID" value="EXB67318.1"/>
    <property type="molecule type" value="Genomic_DNA"/>
</dbReference>
<dbReference type="AlphaFoldDB" id="W9R448"/>
<feature type="region of interest" description="Disordered" evidence="4">
    <location>
        <begin position="1"/>
        <end position="21"/>
    </location>
</feature>
<feature type="repeat" description="PPR" evidence="3">
    <location>
        <begin position="512"/>
        <end position="546"/>
    </location>
</feature>
<feature type="repeat" description="PPR" evidence="3">
    <location>
        <begin position="372"/>
        <end position="406"/>
    </location>
</feature>
<dbReference type="KEGG" id="mnt:21408482"/>
<feature type="repeat" description="PPR" evidence="3">
    <location>
        <begin position="159"/>
        <end position="189"/>
    </location>
</feature>
<evidence type="ECO:0008006" key="7">
    <source>
        <dbReference type="Google" id="ProtNLM"/>
    </source>
</evidence>
<feature type="repeat" description="PPR" evidence="3">
    <location>
        <begin position="337"/>
        <end position="371"/>
    </location>
</feature>
<evidence type="ECO:0000256" key="3">
    <source>
        <dbReference type="PROSITE-ProRule" id="PRU00708"/>
    </source>
</evidence>
<evidence type="ECO:0000256" key="1">
    <source>
        <dbReference type="ARBA" id="ARBA00007626"/>
    </source>
</evidence>
<dbReference type="InterPro" id="IPR011990">
    <property type="entry name" value="TPR-like_helical_dom_sf"/>
</dbReference>
<accession>W9R448</accession>
<evidence type="ECO:0000256" key="2">
    <source>
        <dbReference type="ARBA" id="ARBA00022737"/>
    </source>
</evidence>
<name>W9R448_9ROSA</name>
<feature type="repeat" description="PPR" evidence="3">
    <location>
        <begin position="547"/>
        <end position="581"/>
    </location>
</feature>
<reference evidence="6" key="1">
    <citation type="submission" date="2013-01" db="EMBL/GenBank/DDBJ databases">
        <title>Draft Genome Sequence of a Mulberry Tree, Morus notabilis C.K. Schneid.</title>
        <authorList>
            <person name="He N."/>
            <person name="Zhao S."/>
        </authorList>
    </citation>
    <scope>NUCLEOTIDE SEQUENCE</scope>
</reference>
<sequence>MSKMFLSRIKPSQVPSSSSPQLRKLVHDTIHILQTNHQWQNSLRTHFDQSDVLVSDVAHLVLDRVPSAQLGLKFFHWGSQSPHFRFSNGLAYSSLLKLLARSRAFSEIEPVMGNMRIEEIKPTLDALSLLVRAHADSGLVDKALEFYFKVVEMYGRVPSVVACNSLLEALVKRRRFDVARKVYGKMLTRVDGEIDHVDKYSTSIIVKALCKEGRIDEGRKLIEDRWGEGCVPDVPLYNTLIDGYCKKGDVGSAYALLEELKSKGFLPTLAGYGPVVDGFCKEGNFKMIDRLLAELKERGLINVDIYNNVIDTRYKHGCAVEAVVTVMEMVENNCEPDLKTYNILIAGSCRLGRLKEASQLLQLARKWGLMPDKFSYTPLLHAYCKQGEHSRALDILAEMTGKGAATDLGCYTALIHGLVVAQDVDMALTIREKMRDIGLVPDAQIYNVLINGVCKEGRLSDAKLLLDEMLDLDIPPNAFVYTTLVDGLIRNGNLEDTRKVFDLAIEKGIHLDAVAYNAMIKGFCKFGMMKDALLCMNKMREEHHFADDFTYSTIIDGYVKQRDMDGALKVFGNVVKTRGKANVVTYTALINGFCNRQDFRGAIKTFKEMQAHGLEPNVVTYSIFIRSFCKEGKLAEAAFFFELMLMNKCLPDKVTFHYLVNGFKDYTPGATPNRMEESEDNRKSMFLDFLEMMISDGWVPSTAAYNSILICLCQYGMVRTALQLRDKMISSGMFLDSVSFASLLHGLCMEERSQEWKNIIPCDLNEQELQAALKYSLKMDQYFCEGKTSKTTLILQSLVAGYKSSDQEVEV</sequence>
<dbReference type="InterPro" id="IPR002885">
    <property type="entry name" value="PPR_rpt"/>
</dbReference>